<evidence type="ECO:0000313" key="1">
    <source>
        <dbReference type="EMBL" id="JAH14214.1"/>
    </source>
</evidence>
<sequence length="33" mass="3874">MLKTTKIIIQNNIISSICQNHIYVKRSIIFIIN</sequence>
<accession>A0A0E9QBP6</accession>
<dbReference type="EMBL" id="GBXM01094363">
    <property type="protein sequence ID" value="JAH14214.1"/>
    <property type="molecule type" value="Transcribed_RNA"/>
</dbReference>
<dbReference type="AlphaFoldDB" id="A0A0E9QBP6"/>
<reference evidence="1" key="2">
    <citation type="journal article" date="2015" name="Fish Shellfish Immunol.">
        <title>Early steps in the European eel (Anguilla anguilla)-Vibrio vulnificus interaction in the gills: Role of the RtxA13 toxin.</title>
        <authorList>
            <person name="Callol A."/>
            <person name="Pajuelo D."/>
            <person name="Ebbesson L."/>
            <person name="Teles M."/>
            <person name="MacKenzie S."/>
            <person name="Amaro C."/>
        </authorList>
    </citation>
    <scope>NUCLEOTIDE SEQUENCE</scope>
</reference>
<proteinExistence type="predicted"/>
<reference evidence="1" key="1">
    <citation type="submission" date="2014-11" db="EMBL/GenBank/DDBJ databases">
        <authorList>
            <person name="Amaro Gonzalez C."/>
        </authorList>
    </citation>
    <scope>NUCLEOTIDE SEQUENCE</scope>
</reference>
<organism evidence="1">
    <name type="scientific">Anguilla anguilla</name>
    <name type="common">European freshwater eel</name>
    <name type="synonym">Muraena anguilla</name>
    <dbReference type="NCBI Taxonomy" id="7936"/>
    <lineage>
        <taxon>Eukaryota</taxon>
        <taxon>Metazoa</taxon>
        <taxon>Chordata</taxon>
        <taxon>Craniata</taxon>
        <taxon>Vertebrata</taxon>
        <taxon>Euteleostomi</taxon>
        <taxon>Actinopterygii</taxon>
        <taxon>Neopterygii</taxon>
        <taxon>Teleostei</taxon>
        <taxon>Anguilliformes</taxon>
        <taxon>Anguillidae</taxon>
        <taxon>Anguilla</taxon>
    </lineage>
</organism>
<protein>
    <submittedName>
        <fullName evidence="1">Uncharacterized protein</fullName>
    </submittedName>
</protein>
<name>A0A0E9QBP6_ANGAN</name>